<dbReference type="InterPro" id="IPR011990">
    <property type="entry name" value="TPR-like_helical_dom_sf"/>
</dbReference>
<feature type="compositionally biased region" description="Polar residues" evidence="2">
    <location>
        <begin position="132"/>
        <end position="156"/>
    </location>
</feature>
<dbReference type="Gene3D" id="1.25.40.10">
    <property type="entry name" value="Tetratricopeptide repeat domain"/>
    <property type="match status" value="4"/>
</dbReference>
<dbReference type="InterPro" id="IPR050767">
    <property type="entry name" value="Sel1_AlgK"/>
</dbReference>
<feature type="signal peptide" evidence="4">
    <location>
        <begin position="1"/>
        <end position="26"/>
    </location>
</feature>
<comment type="caution">
    <text evidence="5">The sequence shown here is derived from an EMBL/GenBank/DDBJ whole genome shotgun (WGS) entry which is preliminary data.</text>
</comment>
<dbReference type="SMART" id="SM00671">
    <property type="entry name" value="SEL1"/>
    <property type="match status" value="12"/>
</dbReference>
<dbReference type="Pfam" id="PF08238">
    <property type="entry name" value="Sel1"/>
    <property type="match status" value="10"/>
</dbReference>
<comment type="similarity">
    <text evidence="1">Belongs to the sel-1 family.</text>
</comment>
<keyword evidence="6" id="KW-1185">Reference proteome</keyword>
<proteinExistence type="inferred from homology"/>
<feature type="compositionally biased region" description="Polar residues" evidence="2">
    <location>
        <begin position="69"/>
        <end position="82"/>
    </location>
</feature>
<feature type="compositionally biased region" description="Polar residues" evidence="2">
    <location>
        <begin position="193"/>
        <end position="214"/>
    </location>
</feature>
<evidence type="ECO:0000256" key="2">
    <source>
        <dbReference type="SAM" id="MobiDB-lite"/>
    </source>
</evidence>
<keyword evidence="4" id="KW-0732">Signal</keyword>
<dbReference type="PANTHER" id="PTHR11102:SF147">
    <property type="entry name" value="SEL1L ADAPTOR SUBUNIT OF ERAD E3 UBIQUITIN LIGASE"/>
    <property type="match status" value="1"/>
</dbReference>
<feature type="chain" id="PRO_5043427278" evidence="4">
    <location>
        <begin position="27"/>
        <end position="854"/>
    </location>
</feature>
<evidence type="ECO:0000256" key="3">
    <source>
        <dbReference type="SAM" id="Phobius"/>
    </source>
</evidence>
<feature type="region of interest" description="Disordered" evidence="2">
    <location>
        <begin position="30"/>
        <end position="94"/>
    </location>
</feature>
<dbReference type="InterPro" id="IPR006597">
    <property type="entry name" value="Sel1-like"/>
</dbReference>
<evidence type="ECO:0000313" key="6">
    <source>
        <dbReference type="Proteomes" id="UP001497497"/>
    </source>
</evidence>
<dbReference type="PANTHER" id="PTHR11102">
    <property type="entry name" value="SEL-1-LIKE PROTEIN"/>
    <property type="match status" value="1"/>
</dbReference>
<feature type="compositionally biased region" description="Basic and acidic residues" evidence="2">
    <location>
        <begin position="157"/>
        <end position="173"/>
    </location>
</feature>
<feature type="region of interest" description="Disordered" evidence="2">
    <location>
        <begin position="113"/>
        <end position="235"/>
    </location>
</feature>
<evidence type="ECO:0000313" key="5">
    <source>
        <dbReference type="EMBL" id="CAL1526173.1"/>
    </source>
</evidence>
<dbReference type="GO" id="GO:0005789">
    <property type="term" value="C:endoplasmic reticulum membrane"/>
    <property type="evidence" value="ECO:0007669"/>
    <property type="project" value="TreeGrafter"/>
</dbReference>
<organism evidence="5 6">
    <name type="scientific">Lymnaea stagnalis</name>
    <name type="common">Great pond snail</name>
    <name type="synonym">Helix stagnalis</name>
    <dbReference type="NCBI Taxonomy" id="6523"/>
    <lineage>
        <taxon>Eukaryota</taxon>
        <taxon>Metazoa</taxon>
        <taxon>Spiralia</taxon>
        <taxon>Lophotrochozoa</taxon>
        <taxon>Mollusca</taxon>
        <taxon>Gastropoda</taxon>
        <taxon>Heterobranchia</taxon>
        <taxon>Euthyneura</taxon>
        <taxon>Panpulmonata</taxon>
        <taxon>Hygrophila</taxon>
        <taxon>Lymnaeoidea</taxon>
        <taxon>Lymnaeidae</taxon>
        <taxon>Lymnaea</taxon>
    </lineage>
</organism>
<keyword evidence="3" id="KW-1133">Transmembrane helix</keyword>
<keyword evidence="3" id="KW-0472">Membrane</keyword>
<evidence type="ECO:0000256" key="4">
    <source>
        <dbReference type="SAM" id="SignalP"/>
    </source>
</evidence>
<feature type="transmembrane region" description="Helical" evidence="3">
    <location>
        <begin position="832"/>
        <end position="850"/>
    </location>
</feature>
<protein>
    <submittedName>
        <fullName evidence="5">Uncharacterized protein</fullName>
    </submittedName>
</protein>
<dbReference type="EMBL" id="CAXITT010000003">
    <property type="protein sequence ID" value="CAL1526173.1"/>
    <property type="molecule type" value="Genomic_DNA"/>
</dbReference>
<name>A0AAV2GZ65_LYMST</name>
<dbReference type="SUPFAM" id="SSF81901">
    <property type="entry name" value="HCP-like"/>
    <property type="match status" value="3"/>
</dbReference>
<sequence>MGKERNNHLTKVTVIFLAWMCIITECKIENQKSSGESKDSIGNSNEQSKVENKESQTFQPQEHAPTPFHPQTSDNAPIQQPSAHHGDTPVPHQSAQINDEHLTQKQDVLQKPNHDAKEINSQEAGVSDSKTETQQSSQETHRTTNVGEQQINNQRNVKFESESINSKADRLETIVDSTDPQVIQRDPFEHSNVEPSVTPQELPSQENPLGNAPSNEAAHEEQQPSANQPPAKAIDSQVTPPILLEVDEEEDEKVEEQDEGELSQEEIEAEIVFQAGEKLINATYYKEYKEAYLYFLKAAEMNHKKAKEYVAFGYLFGDYLPQNVTKAAEMFVELADKGSPKAQMGLSFMYSAGFHYNSSQAKALIFSTFGALGGDPLAQMALGYRYYAGIGVESKCETALTYYRKVASKVADSVTLAGGPVVQRIRLQEEAESQGTNNSPLLDDDLLQYYHFLADKGDQQAQVVLGTLYYQGGKGVQINHEQAYHYFSTAAESGSGHALGYLGKMHSEGSPVVKQSNMTAFEYFKKSADKNNHVGQAGLGMMYLNGLGVEKDAHKAFRYFSLASDQGSVDGQLQLGIMYFNGNGVRKDYKMAVKYFTMASQNGHVLAFYNLAQMHATGTGVLRNCHTAVELFKNVAERGRWSEMMMDAHRMYHEGNVDTALIKYMFLAELGYEVAQSNVAYVLDNGATSRFSKHETYQRALLQYSRAASQGSSTYARLKMGDYHYYGLGTEIDYESAASHYRLASEQQHNAQAMFNLGYMHEKGLGLKQDVHLAKRFYDMASETSLDAHVPVTLALLKLGLLYGMDVFNKEFEGVSGIFGMMDPVTYFGPEWDLYLASLLAVLFAILYFVRRAR</sequence>
<keyword evidence="3" id="KW-0812">Transmembrane</keyword>
<reference evidence="5 6" key="1">
    <citation type="submission" date="2024-04" db="EMBL/GenBank/DDBJ databases">
        <authorList>
            <consortium name="Genoscope - CEA"/>
            <person name="William W."/>
        </authorList>
    </citation>
    <scope>NUCLEOTIDE SEQUENCE [LARGE SCALE GENOMIC DNA]</scope>
</reference>
<evidence type="ECO:0000256" key="1">
    <source>
        <dbReference type="ARBA" id="ARBA00038101"/>
    </source>
</evidence>
<feature type="compositionally biased region" description="Basic and acidic residues" evidence="2">
    <location>
        <begin position="30"/>
        <end position="39"/>
    </location>
</feature>
<dbReference type="GO" id="GO:0036503">
    <property type="term" value="P:ERAD pathway"/>
    <property type="evidence" value="ECO:0007669"/>
    <property type="project" value="TreeGrafter"/>
</dbReference>
<dbReference type="AlphaFoldDB" id="A0AAV2GZ65"/>
<accession>A0AAV2GZ65</accession>
<dbReference type="Proteomes" id="UP001497497">
    <property type="component" value="Unassembled WGS sequence"/>
</dbReference>
<gene>
    <name evidence="5" type="ORF">GSLYS_00000350001</name>
</gene>